<dbReference type="CDD" id="cd00254">
    <property type="entry name" value="LT-like"/>
    <property type="match status" value="1"/>
</dbReference>
<feature type="compositionally biased region" description="Basic and acidic residues" evidence="2">
    <location>
        <begin position="4098"/>
        <end position="4113"/>
    </location>
</feature>
<feature type="compositionally biased region" description="Basic and acidic residues" evidence="2">
    <location>
        <begin position="1526"/>
        <end position="1544"/>
    </location>
</feature>
<feature type="region of interest" description="Disordered" evidence="2">
    <location>
        <begin position="1526"/>
        <end position="1695"/>
    </location>
</feature>
<dbReference type="Proteomes" id="UP000007323">
    <property type="component" value="Segment"/>
</dbReference>
<feature type="compositionally biased region" description="Basic and acidic residues" evidence="2">
    <location>
        <begin position="1202"/>
        <end position="1233"/>
    </location>
</feature>
<dbReference type="SUPFAM" id="SSF53955">
    <property type="entry name" value="Lysozyme-like"/>
    <property type="match status" value="1"/>
</dbReference>
<feature type="region of interest" description="Disordered" evidence="2">
    <location>
        <begin position="1053"/>
        <end position="1074"/>
    </location>
</feature>
<dbReference type="InterPro" id="IPR041196">
    <property type="entry name" value="LPD37"/>
</dbReference>
<keyword evidence="1" id="KW-0175">Coiled coil</keyword>
<dbReference type="PANTHER" id="PTHR41313:SF1">
    <property type="entry name" value="DNA METHYLASE ADENINE-SPECIFIC DOMAIN-CONTAINING PROTEIN"/>
    <property type="match status" value="1"/>
</dbReference>
<feature type="region of interest" description="Disordered" evidence="2">
    <location>
        <begin position="4875"/>
        <end position="4899"/>
    </location>
</feature>
<dbReference type="RefSeq" id="YP_005098431.1">
    <property type="nucleotide sequence ID" value="NC_016767.1"/>
</dbReference>
<dbReference type="PANTHER" id="PTHR41313">
    <property type="entry name" value="ADENINE-SPECIFIC METHYLTRANSFERASE"/>
    <property type="match status" value="1"/>
</dbReference>
<dbReference type="Gene3D" id="1.10.530.10">
    <property type="match status" value="1"/>
</dbReference>
<dbReference type="SUPFAM" id="SSF52540">
    <property type="entry name" value="P-loop containing nucleoside triphosphate hydrolases"/>
    <property type="match status" value="2"/>
</dbReference>
<dbReference type="InterPro" id="IPR014001">
    <property type="entry name" value="Helicase_ATP-bd"/>
</dbReference>
<dbReference type="EMBL" id="JN585957">
    <property type="protein sequence ID" value="AEY69616.1"/>
    <property type="molecule type" value="Genomic_DNA"/>
</dbReference>
<feature type="compositionally biased region" description="Low complexity" evidence="2">
    <location>
        <begin position="746"/>
        <end position="763"/>
    </location>
</feature>
<dbReference type="Gene3D" id="3.40.50.300">
    <property type="entry name" value="P-loop containing nucleotide triphosphate hydrolases"/>
    <property type="match status" value="2"/>
</dbReference>
<accession>H2DE57</accession>
<reference evidence="5 6" key="1">
    <citation type="submission" date="2011-08" db="EMBL/GenBank/DDBJ databases">
        <authorList>
            <person name="Kim I.-G."/>
            <person name="Rhim S.-L."/>
        </authorList>
    </citation>
    <scope>NUCLEOTIDE SEQUENCE [LARGE SCALE GENOMIC DNA]</scope>
</reference>
<keyword evidence="6" id="KW-1185">Reference proteome</keyword>
<protein>
    <submittedName>
        <fullName evidence="5">Putative DNA methylase</fullName>
    </submittedName>
</protein>
<dbReference type="InterPro" id="IPR041639">
    <property type="entry name" value="LPD39"/>
</dbReference>
<dbReference type="InterPro" id="IPR023346">
    <property type="entry name" value="Lysozyme-like_dom_sf"/>
</dbReference>
<evidence type="ECO:0000256" key="2">
    <source>
        <dbReference type="SAM" id="MobiDB-lite"/>
    </source>
</evidence>
<feature type="coiled-coil region" evidence="1">
    <location>
        <begin position="2590"/>
        <end position="2638"/>
    </location>
</feature>
<feature type="compositionally biased region" description="Basic and acidic residues" evidence="2">
    <location>
        <begin position="1062"/>
        <end position="1074"/>
    </location>
</feature>
<gene>
    <name evidence="5" type="ORF">PEp14_00027</name>
</gene>
<feature type="domain" description="Helicase ATP-binding" evidence="3">
    <location>
        <begin position="2468"/>
        <end position="2741"/>
    </location>
</feature>
<feature type="compositionally biased region" description="Low complexity" evidence="2">
    <location>
        <begin position="944"/>
        <end position="953"/>
    </location>
</feature>
<feature type="compositionally biased region" description="Basic and acidic residues" evidence="2">
    <location>
        <begin position="772"/>
        <end position="781"/>
    </location>
</feature>
<feature type="region of interest" description="Disordered" evidence="2">
    <location>
        <begin position="1"/>
        <end position="52"/>
    </location>
</feature>
<organism evidence="5 6">
    <name type="scientific">Erwinia phage PEp14</name>
    <dbReference type="NCBI Taxonomy" id="1131315"/>
    <lineage>
        <taxon>Viruses</taxon>
        <taxon>Duplodnaviria</taxon>
        <taxon>Heunggongvirae</taxon>
        <taxon>Uroviricota</taxon>
        <taxon>Caudoviricetes</taxon>
        <taxon>Pavtokvirus</taxon>
        <taxon>Pavtokvirus PEp14</taxon>
    </lineage>
</organism>
<feature type="region of interest" description="Disordered" evidence="2">
    <location>
        <begin position="1187"/>
        <end position="1233"/>
    </location>
</feature>
<dbReference type="GO" id="GO:0003676">
    <property type="term" value="F:nucleic acid binding"/>
    <property type="evidence" value="ECO:0007669"/>
    <property type="project" value="InterPro"/>
</dbReference>
<dbReference type="Gene3D" id="3.40.50.150">
    <property type="entry name" value="Vaccinia Virus protein VP39"/>
    <property type="match status" value="1"/>
</dbReference>
<evidence type="ECO:0000259" key="4">
    <source>
        <dbReference type="SMART" id="SM00490"/>
    </source>
</evidence>
<dbReference type="InterPro" id="IPR001650">
    <property type="entry name" value="Helicase_C-like"/>
</dbReference>
<dbReference type="Pfam" id="PF01464">
    <property type="entry name" value="SLT"/>
    <property type="match status" value="1"/>
</dbReference>
<feature type="compositionally biased region" description="Polar residues" evidence="2">
    <location>
        <begin position="1187"/>
        <end position="1201"/>
    </location>
</feature>
<feature type="compositionally biased region" description="Basic and acidic residues" evidence="2">
    <location>
        <begin position="1640"/>
        <end position="1655"/>
    </location>
</feature>
<feature type="region of interest" description="Disordered" evidence="2">
    <location>
        <begin position="3335"/>
        <end position="3355"/>
    </location>
</feature>
<feature type="compositionally biased region" description="Polar residues" evidence="2">
    <location>
        <begin position="1560"/>
        <end position="1593"/>
    </location>
</feature>
<dbReference type="PROSITE" id="PS00092">
    <property type="entry name" value="N6_MTASE"/>
    <property type="match status" value="1"/>
</dbReference>
<dbReference type="Pfam" id="PF00271">
    <property type="entry name" value="Helicase_C"/>
    <property type="match status" value="1"/>
</dbReference>
<feature type="compositionally biased region" description="Low complexity" evidence="2">
    <location>
        <begin position="655"/>
        <end position="664"/>
    </location>
</feature>
<dbReference type="Pfam" id="PF18853">
    <property type="entry name" value="LPD37"/>
    <property type="match status" value="1"/>
</dbReference>
<dbReference type="InterPro" id="IPR011639">
    <property type="entry name" value="MethylTrfase_TaqI-like_dom"/>
</dbReference>
<proteinExistence type="predicted"/>
<feature type="region of interest" description="Disordered" evidence="2">
    <location>
        <begin position="826"/>
        <end position="882"/>
    </location>
</feature>
<feature type="domain" description="Helicase C-terminal" evidence="4">
    <location>
        <begin position="2973"/>
        <end position="3063"/>
    </location>
</feature>
<keyword evidence="5" id="KW-0489">Methyltransferase</keyword>
<feature type="region of interest" description="Disordered" evidence="2">
    <location>
        <begin position="944"/>
        <end position="970"/>
    </location>
</feature>
<dbReference type="SUPFAM" id="SSF53335">
    <property type="entry name" value="S-adenosyl-L-methionine-dependent methyltransferases"/>
    <property type="match status" value="1"/>
</dbReference>
<dbReference type="KEGG" id="vg:11605336"/>
<dbReference type="Pfam" id="PF07669">
    <property type="entry name" value="Eco57I"/>
    <property type="match status" value="1"/>
</dbReference>
<dbReference type="InterPro" id="IPR029063">
    <property type="entry name" value="SAM-dependent_MTases_sf"/>
</dbReference>
<feature type="region of interest" description="Disordered" evidence="2">
    <location>
        <begin position="734"/>
        <end position="781"/>
    </location>
</feature>
<sequence>MPRNDLQSPLEKVLSEQPSYGLPAGFEEATKAATSAPRSSRRQSADYSAGVPFQSDFEAASRKYGVPVNVLMGFAEQESSFNPTALGQPTKYGRAKGLMQYIDSTASSMGINPYDPVQSIDAAARQLRQRLDKGYSMQEAVSAHFGGDDRRQWGPKTQAYGREVLARADKFAGITPGASPTGGQQQAAGVNDYPPAQSAMENMQQNELRSAAIHRQKMLSELNADEPDRYRPLSPEEMQQIQQAQDSGKSEVTFNGNPTPIRIPSIQGLGGGKPQDAQKPQQEQGWMDWAGGVASDAGQLLKSGLNTAAEDVQELVGRIPVVGQPIVRAADRFDRWANGKGTQEIFKEWDESTEKAYSPQLATARKKSWVVEPGDDLGGGKKATGYSFGPAWSDPRAYMSGILESLPEMAVTMGGSGRLATMAYKRALAGGASREVAARAAARTATVAGGILEGGLGGAQSARQTRDEINKMTPDQLKDSHALQSLMSEGKTFEQARSALAESSASKAFVLAGVGTGLFGGMGDRALAKIITNGAGGRLKSALTGAIGEGLFEEVPQSALQQMGENYAMQDADPSRRLMQGVANQAAGGLAVGGLMGAGMGAAAPHVQNNDAAVQDQQPAGALPAPAETVQQSAERTPDVTPEASGPLGRSLQGAAPETATETAHPQDVAEAAASQWLGEPGSKATFSPAEDPDTTFTVTVEGYRNGEVFARSEDGSPFQFGRDEVVPHAIVTPAEQASNEGAKTEVAPAEGAPAAPQEAAAPAPEPAPRVVQEERPQERTLAEMSEEELRGRMKYLAQQAKNSGWDKRLTQERRRVEAAINAKVKERDTAPAGGIEQPNTEVSPSAPVDQQRAVRGSVEGAERAEAQSIDGAAGRADRGVGEDAPVAPTAAVSDAALKGTDGAAKWFGTAEKAAQHIAKKKLTGYRVEQVGPKRFEIHRAEETTAQAQDQQDNSPAGDVGQQPQAVKKPAGPFANRAEKLVGEIGKVVSPSEDVGPAKAGGKYQITRIEKNGNVHLMDRDTADKVVVTRNDAERARGRNAQWTSTDVAEEVRSAAPTVAKTETDGRDWQRFDDDSGTLLVPREQMPQIKTEHRGALVNFLNARGIEHEEKTVNPDTLKPTQAEYSQAKVREAVERNSDRAILVADGDQIIDGHHQWLAKKELGEPIRVIDLKGDVLAVLDAAKEFPSSTVETTSASNPAKTDTKPAKATSEEPKTAPETAKAEPARDEAVKAKDADRFGDNKLFTTDRVAAARARMKSKFGQLNSGMDPEMLIDGMTIAGAYIESGMRKFSDYAKAMVDDFGGGVKPYLLSFWEGARNYPGLDTEGMTSVADSAAEHKALLAPEDVKTEAVGEVVKAPAKRTRKTGKSGDMSLTQDWGVEHIDGYGESTSGRETGSDLKDAFLKESRQYLNAVADALENTGFSPTKNAKGKFVGAVNVNAAGDAVSGDITLVMDGPDGRGVYINISGTSLRGAVPTTQSGIGIMYRATTPEDRYGSRSTNQWAPVSLSATDLSTLVREHVESVVKRDGALAEQQARNEERRQSADQARTTGGLDDMVSQFDNEVVTNEPKQLGEPSTDTLEGTPANDVQTASGERPAGRGLETGGRADARGNDGAGRSGPEQSGSVGNDAREVPVSAGRGRDDGRRADAERPGDAGRNGDPQPAGRGRAAELKPAAGTPAQDRPAPLFTIDPATIGKGGDKTKYRNNVAAIRLLKDLEASGRQATAAEQQTLAQYVGWGGIPQAFHRNDGTATKGWEKEARELRELLTDEEYEAATASTRNAHYTSPEIVAGMWKAVERLGFTGGRVIEPSVGVGNFFGMMPAGVRSASQLHGVELDRITSGIAAQLYPEAKIARMGYQEYAIPDGHFDVAIGNPPFGSEKLYDGKRKDLSGFSIHNYFFARSIDALRPNGVLAMVVTNRFLDSASDKARQYMADRADLLGAVRLPNNAFAKNAGTEVTTDIIFLRKRAEGEAANGTSWLNTVDYKDTNGATVPLNEYFAANPDMMLGDFGAYGSMYREGDAALVAREGQNTARELERAIARLPENVITAPVEVKPETRETVKAEAARVGSMFINGDGRVMLRGEDVLGENTAEAVTFPSTKAEERVTGMIRVRDALSRLRQYQLSNTAQDATIEQARVALNKVYDKFVAAHGPINMDVNKRLFRDDPTWPQISALEDGFDKGISAAVAKKTGEEARKPSAKKAAIFTKRTQQPYAPVTSAGTAKDALVASLAERGRVDMGLMSELYGKSEEAIASELGDLLFNAPGTGWQTREEYLSGNVKRKLAQAREAAQTDPAYARNVEALEAVQPKDIEAVDINVKPGSAWVPADTMAAFADHITEGSGAKAFYNKLTARWSFPGLTASSSASARYGTSRMNVGAILEAAAAQKAVQVYDQHQDGSRTLNETETQLANDKANLVRQEWDRWIWGDDARRQSLARLYNDQFNTDVARDFDGSHLTFPGKVSDDIVKLRPHQSNFVWRVVQGGTSLADHVVGAGKTFSLVASIMELRRLGLARKPVLTVPNHLVGQWAADFLKLYPGANVLAASKADFEKGKRQRLFARIATGDWDVVIVAHSSFGKVQMDPELEADFIREEIRDLTDSISQIEAAEGKRTRNVKQAQDRKTRLEEKLKKLIDSERKDNSLYWSELGIDALAVDEFHEFKNLAFTTGMRNVAGLGNPTGSQKAMDMYMKIRHVLSVTGGRNVITATGTPISNTMAEMYTMQRYMDYDTLKAQGLSHFDAWARMFGEVVTDWELSPSGQYKMNSRFAKFVNMPELMQRYTSFADTVNRDDINRMLAAQGKRLPVPKLAGGKPNNVVVDRSVEQAGYIGEPTTDANGMEVYPEGSLVYRAENIPKKPEKGADNMLKIMSDARKAALDMRLIDPSLPDNPNSKVNHAAGSIKAIYDEWHADRGTQLVFIDLSTPKGAKAAESARIRDIIARSESDDPAVAEAAQSELDKLSPDELLALDGDFSVYDDLKQKLIDRGIPEAEIAFIHDANTELQKEELFGKVRTGRVRVLFGSTAKMGAGMNVQNRLVALHHLDAPWRPSDLEQREGRIIRQGNELYDRDPEGFEVRINRYATKQTLDSRMWQTIESKANFIEQVRKGNTGTREIEDIGGEAANAAEMKAASSGNPLILEEMTLRQKVRTLENERTAHDRDQYRIRDRISMEEGNVRHIERTLRQLREDAQRELPAKFAVEVGGQTFEKRADAGEAILAVAANMEREGIEEQAIGNYGGFSLHMERVSAERFILSANGTGSYEVPVALGTDAQGLATRLTNAVRDLDAAIEKMEAAKATSEKAIPALREQVKAWPKGEQLEETTRRHAEVIEQLKPKKQDQSVAKPATDAPEQQYNDLSEGSAFAADAMAELAAHDEMFAYPRATGQRTLQGVFDTVMPDVKIRWETPKLDDNSNETEVTHIRGVTGRGRDINIYQTPEEVWFDVSNVNEGEGGAGIYQAVAEYALNTGRKFVGDPDGLSDIALRRRTEAMLSSALKHGTTDHLEPHERQLKGDKALGVPALRWKEGDFAFNIRSLIDTSLANIKAAVPEIDRARYDFESGHYRTGDGKPLLAETIERWVGHPKLRAARAGSATVKRSILLNSLSRTEGSAQSGLLERLFRVSGQLLSPELHNTFYDWSNDQPYQRLPQGNRIQLNARLRKLEQMNALGQITPEEYSQRISEIADWLEGRTMENAAKKAFAERQRGSDMVLERLHRARRRGDISEHAADIAIWALNQNPQLADELGISIREKGGSRYDRVERIAHLMSGNMRDTTPIHEILHHTERMMPPEVQKGIAAEYNKAWDRAYKKASPELRAALDALRLSAFGDKAAREATMKAFENGTLDYHQHYQLTNASEYWAVNAAEIMADRYVASTEGWRQRARQWLKEFVQKARGWFRLSSNAAVIKGLNAVTNGDGTFRSGDMLGVHPAADRPAFNDQPEGDYANMPKYGSGMDPRPEIPTDAQDRGTIRSWWDGFKDAVKNAPSDLTTQAMQKGLAVLPMRPLITELGKNLPAAGDYMRLKQSMDAMRSEWHAKTDKVAQRWLKYRVKHPIENSELMDLMHESTRAQVDPAYAFAPLMTSRERDALRTAASGSETENKLLKKAASDRKRREAHRTLEQRFKSLSPEAQALFNEVRNAYTELADAYEAVLMQNMEKAINVRITRAEREHRYEMERIRDEALEGEEKADAVQEATRKLRAAKTKIAWNRKARITQLRQQFETERLAGPYFPLARFGNLFVTVREKETGHVVSFSRFEHARDQRRFSKMMKANPEYDVEIGALDDTAAVRKAVDPNFVADVEDILQDLPGAEKVKDEVWQRYLESLPDMSVRKNRIHRLGRAGFDADALRAFGSGMFHGSHQLARLAHSFDMEEAINQAREEARYAGDPVRDSLVVNEMAKRHEFVMNPTGGPLAQTVTQAAFVWALAGSPKAAVMNLFQTTIMGVPMLAAYDGARLNSMARAAKELNVALIDFTRGRGFAERSKGLTADERDAMQKGYNIGIIDRTQSHDLAGIGETGVEYKPFRTKVMNILGWGFHHSERLNREVTFLAAYRMARKKGEGHDKAINTAGDLTWKTHFDYQNTSRPRVMHSDLMKAALVFRNFQVNMLYRLFRDTHQAIHADGKQAKREALTQLAGVTGMMMLNAGITGTWLFGIAMMMAGLFTDDGDDPQVELKKGMVNALGPMMAGIILDGVPGYTTGTSLSGSVGMPDLWFRSPDRELEGKDSFQYWQSQLLGAAPSLAENVARGYKMITDGNTYRGIETMMPKMFKDPMRAYRFATDGATNLRGDTVADVTTSDVVKQALGFTPARLAEQYAINSANYNKQQAITGERKRLIDRYWKAGEKEDDAAQDKLLDEIDRFNDKYPEQVISGRSLSGSAKVRTKNADQATGGMRYNNKLRERLLEEQAPSVYK</sequence>
<dbReference type="GO" id="GO:0006304">
    <property type="term" value="P:DNA modification"/>
    <property type="evidence" value="ECO:0007669"/>
    <property type="project" value="InterPro"/>
</dbReference>
<evidence type="ECO:0000313" key="5">
    <source>
        <dbReference type="EMBL" id="AEY69616.1"/>
    </source>
</evidence>
<dbReference type="PRINTS" id="PR00507">
    <property type="entry name" value="N12N6MTFRASE"/>
</dbReference>
<evidence type="ECO:0000313" key="6">
    <source>
        <dbReference type="Proteomes" id="UP000007323"/>
    </source>
</evidence>
<feature type="region of interest" description="Disordered" evidence="2">
    <location>
        <begin position="4090"/>
        <end position="4113"/>
    </location>
</feature>
<dbReference type="GO" id="GO:0008168">
    <property type="term" value="F:methyltransferase activity"/>
    <property type="evidence" value="ECO:0007669"/>
    <property type="project" value="UniProtKB-KW"/>
</dbReference>
<keyword evidence="5" id="KW-0808">Transferase</keyword>
<name>H2DE57_9CAUD</name>
<dbReference type="GO" id="GO:0032259">
    <property type="term" value="P:methylation"/>
    <property type="evidence" value="ECO:0007669"/>
    <property type="project" value="UniProtKB-KW"/>
</dbReference>
<dbReference type="InterPro" id="IPR008258">
    <property type="entry name" value="Transglycosylase_SLT_dom_1"/>
</dbReference>
<dbReference type="InterPro" id="IPR027417">
    <property type="entry name" value="P-loop_NTPase"/>
</dbReference>
<dbReference type="Pfam" id="PF18858">
    <property type="entry name" value="LPD39"/>
    <property type="match status" value="1"/>
</dbReference>
<feature type="coiled-coil region" evidence="1">
    <location>
        <begin position="3276"/>
        <end position="3310"/>
    </location>
</feature>
<evidence type="ECO:0000256" key="1">
    <source>
        <dbReference type="SAM" id="Coils"/>
    </source>
</evidence>
<evidence type="ECO:0000259" key="3">
    <source>
        <dbReference type="SMART" id="SM00487"/>
    </source>
</evidence>
<feature type="region of interest" description="Disordered" evidence="2">
    <location>
        <begin position="611"/>
        <end position="668"/>
    </location>
</feature>
<dbReference type="InterPro" id="IPR002052">
    <property type="entry name" value="DNA_methylase_N6_adenine_CS"/>
</dbReference>
<dbReference type="SMART" id="SM00490">
    <property type="entry name" value="HELICc"/>
    <property type="match status" value="1"/>
</dbReference>
<dbReference type="GeneID" id="11605336"/>
<dbReference type="InterPro" id="IPR052933">
    <property type="entry name" value="DNA_Protect_Modify"/>
</dbReference>
<dbReference type="NCBIfam" id="NF032893">
    <property type="entry name" value="tail-700"/>
    <property type="match status" value="1"/>
</dbReference>
<dbReference type="SMART" id="SM00487">
    <property type="entry name" value="DEXDc"/>
    <property type="match status" value="1"/>
</dbReference>